<comment type="subcellular location">
    <subcellularLocation>
        <location evidence="2">Cell membrane</location>
    </subcellularLocation>
</comment>
<dbReference type="EMBL" id="JABAIL010000013">
    <property type="protein sequence ID" value="NLR94617.1"/>
    <property type="molecule type" value="Genomic_DNA"/>
</dbReference>
<evidence type="ECO:0000256" key="6">
    <source>
        <dbReference type="ARBA" id="ARBA00022679"/>
    </source>
</evidence>
<organism evidence="19 20">
    <name type="scientific">Flammeovirga agarivorans</name>
    <dbReference type="NCBI Taxonomy" id="2726742"/>
    <lineage>
        <taxon>Bacteria</taxon>
        <taxon>Pseudomonadati</taxon>
        <taxon>Bacteroidota</taxon>
        <taxon>Cytophagia</taxon>
        <taxon>Cytophagales</taxon>
        <taxon>Flammeovirgaceae</taxon>
        <taxon>Flammeovirga</taxon>
    </lineage>
</organism>
<dbReference type="PROSITE" id="PS50109">
    <property type="entry name" value="HIS_KIN"/>
    <property type="match status" value="1"/>
</dbReference>
<evidence type="ECO:0000313" key="20">
    <source>
        <dbReference type="Proteomes" id="UP000585050"/>
    </source>
</evidence>
<evidence type="ECO:0000259" key="18">
    <source>
        <dbReference type="PROSITE" id="PS50110"/>
    </source>
</evidence>
<dbReference type="InterPro" id="IPR003594">
    <property type="entry name" value="HATPase_dom"/>
</dbReference>
<dbReference type="SMART" id="SM00388">
    <property type="entry name" value="HisKA"/>
    <property type="match status" value="1"/>
</dbReference>
<keyword evidence="15" id="KW-1133">Transmembrane helix</keyword>
<feature type="transmembrane region" description="Helical" evidence="15">
    <location>
        <begin position="783"/>
        <end position="802"/>
    </location>
</feature>
<dbReference type="PROSITE" id="PS50110">
    <property type="entry name" value="RESPONSE_REGULATORY"/>
    <property type="match status" value="1"/>
</dbReference>
<dbReference type="InterPro" id="IPR003661">
    <property type="entry name" value="HisK_dim/P_dom"/>
</dbReference>
<dbReference type="SUPFAM" id="SSF55874">
    <property type="entry name" value="ATPase domain of HSP90 chaperone/DNA topoisomerase II/histidine kinase"/>
    <property type="match status" value="1"/>
</dbReference>
<evidence type="ECO:0000256" key="1">
    <source>
        <dbReference type="ARBA" id="ARBA00000085"/>
    </source>
</evidence>
<dbReference type="Pfam" id="PF00072">
    <property type="entry name" value="Response_reg"/>
    <property type="match status" value="1"/>
</dbReference>
<dbReference type="Pfam" id="PF07495">
    <property type="entry name" value="Y_Y_Y"/>
    <property type="match status" value="1"/>
</dbReference>
<dbReference type="Gene3D" id="1.10.10.60">
    <property type="entry name" value="Homeodomain-like"/>
    <property type="match status" value="1"/>
</dbReference>
<dbReference type="InterPro" id="IPR036097">
    <property type="entry name" value="HisK_dim/P_sf"/>
</dbReference>
<keyword evidence="11" id="KW-0805">Transcription regulation</keyword>
<dbReference type="InterPro" id="IPR013783">
    <property type="entry name" value="Ig-like_fold"/>
</dbReference>
<dbReference type="RefSeq" id="WP_168885327.1">
    <property type="nucleotide sequence ID" value="NZ_JABAIL010000013.1"/>
</dbReference>
<evidence type="ECO:0000256" key="3">
    <source>
        <dbReference type="ARBA" id="ARBA00012438"/>
    </source>
</evidence>
<dbReference type="CDD" id="cd17574">
    <property type="entry name" value="REC_OmpR"/>
    <property type="match status" value="1"/>
</dbReference>
<feature type="modified residue" description="4-aspartylphosphate" evidence="14">
    <location>
        <position position="1119"/>
    </location>
</feature>
<keyword evidence="5 14" id="KW-0597">Phosphoprotein</keyword>
<keyword evidence="8" id="KW-0418">Kinase</keyword>
<keyword evidence="12 15" id="KW-0472">Membrane</keyword>
<dbReference type="InterPro" id="IPR011123">
    <property type="entry name" value="Y_Y_Y"/>
</dbReference>
<comment type="caution">
    <text evidence="19">The sequence shown here is derived from an EMBL/GenBank/DDBJ whole genome shotgun (WGS) entry which is preliminary data.</text>
</comment>
<dbReference type="GO" id="GO:0003700">
    <property type="term" value="F:DNA-binding transcription factor activity"/>
    <property type="evidence" value="ECO:0007669"/>
    <property type="project" value="InterPro"/>
</dbReference>
<evidence type="ECO:0000256" key="9">
    <source>
        <dbReference type="ARBA" id="ARBA00022840"/>
    </source>
</evidence>
<evidence type="ECO:0000256" key="13">
    <source>
        <dbReference type="ARBA" id="ARBA00023163"/>
    </source>
</evidence>
<evidence type="ECO:0000256" key="15">
    <source>
        <dbReference type="SAM" id="Phobius"/>
    </source>
</evidence>
<accession>A0A7X8SQM4</accession>
<feature type="domain" description="HTH araC/xylS-type" evidence="16">
    <location>
        <begin position="1222"/>
        <end position="1321"/>
    </location>
</feature>
<dbReference type="Gene3D" id="2.60.40.10">
    <property type="entry name" value="Immunoglobulins"/>
    <property type="match status" value="1"/>
</dbReference>
<dbReference type="SUPFAM" id="SSF47384">
    <property type="entry name" value="Homodimeric domain of signal transducing histidine kinase"/>
    <property type="match status" value="1"/>
</dbReference>
<name>A0A7X8SQM4_9BACT</name>
<dbReference type="Pfam" id="PF12833">
    <property type="entry name" value="HTH_18"/>
    <property type="match status" value="1"/>
</dbReference>
<dbReference type="InterPro" id="IPR018060">
    <property type="entry name" value="HTH_AraC"/>
</dbReference>
<dbReference type="InterPro" id="IPR004358">
    <property type="entry name" value="Sig_transdc_His_kin-like_C"/>
</dbReference>
<evidence type="ECO:0000256" key="14">
    <source>
        <dbReference type="PROSITE-ProRule" id="PRU00169"/>
    </source>
</evidence>
<keyword evidence="6" id="KW-0808">Transferase</keyword>
<feature type="domain" description="Response regulatory" evidence="18">
    <location>
        <begin position="1071"/>
        <end position="1186"/>
    </location>
</feature>
<evidence type="ECO:0000256" key="4">
    <source>
        <dbReference type="ARBA" id="ARBA00022475"/>
    </source>
</evidence>
<reference evidence="19 20" key="1">
    <citation type="submission" date="2020-04" db="EMBL/GenBank/DDBJ databases">
        <title>Flammeovirga sp. SR4, a novel species isolated from seawater.</title>
        <authorList>
            <person name="Wang X."/>
        </authorList>
    </citation>
    <scope>NUCLEOTIDE SEQUENCE [LARGE SCALE GENOMIC DNA]</scope>
    <source>
        <strain evidence="19 20">SR4</strain>
    </source>
</reference>
<evidence type="ECO:0000313" key="19">
    <source>
        <dbReference type="EMBL" id="NLR94617.1"/>
    </source>
</evidence>
<keyword evidence="15" id="KW-0812">Transmembrane</keyword>
<dbReference type="InterPro" id="IPR015943">
    <property type="entry name" value="WD40/YVTN_repeat-like_dom_sf"/>
</dbReference>
<feature type="domain" description="Histidine kinase" evidence="17">
    <location>
        <begin position="834"/>
        <end position="1051"/>
    </location>
</feature>
<dbReference type="GO" id="GO:0005886">
    <property type="term" value="C:plasma membrane"/>
    <property type="evidence" value="ECO:0007669"/>
    <property type="project" value="UniProtKB-SubCell"/>
</dbReference>
<keyword evidence="10" id="KW-0902">Two-component regulatory system</keyword>
<gene>
    <name evidence="19" type="ORF">HGP29_25660</name>
</gene>
<dbReference type="GO" id="GO:0005524">
    <property type="term" value="F:ATP binding"/>
    <property type="evidence" value="ECO:0007669"/>
    <property type="project" value="UniProtKB-KW"/>
</dbReference>
<evidence type="ECO:0000259" key="17">
    <source>
        <dbReference type="PROSITE" id="PS50109"/>
    </source>
</evidence>
<dbReference type="SUPFAM" id="SSF46689">
    <property type="entry name" value="Homeodomain-like"/>
    <property type="match status" value="1"/>
</dbReference>
<evidence type="ECO:0000259" key="16">
    <source>
        <dbReference type="PROSITE" id="PS01124"/>
    </source>
</evidence>
<keyword evidence="9" id="KW-0067">ATP-binding</keyword>
<keyword evidence="7" id="KW-0547">Nucleotide-binding</keyword>
<comment type="catalytic activity">
    <reaction evidence="1">
        <text>ATP + protein L-histidine = ADP + protein N-phospho-L-histidine.</text>
        <dbReference type="EC" id="2.7.13.3"/>
    </reaction>
</comment>
<dbReference type="CDD" id="cd00082">
    <property type="entry name" value="HisKA"/>
    <property type="match status" value="1"/>
</dbReference>
<dbReference type="InterPro" id="IPR005467">
    <property type="entry name" value="His_kinase_dom"/>
</dbReference>
<dbReference type="PROSITE" id="PS01124">
    <property type="entry name" value="HTH_ARAC_FAMILY_2"/>
    <property type="match status" value="1"/>
</dbReference>
<keyword evidence="20" id="KW-1185">Reference proteome</keyword>
<sequence length="1327" mass="152151">MNRLLHFFVLLFITNIGLADSKEDYLYEYLNVSNGLSNNSVTRVVKDHLGQLWFASSEGIVKLDAQGFEYFKPSKRYDQLISEDIETLELGANNILWVGTKSGGLSAYDIAKDQFTSYNHIFEKYIPKNSYLRIISLKETSSGHLYVGTWYHGFFVIDLNTGELIFHRKDKKVIQSIIEVNNGNIWYGTSGSLFEYDVHERKVKKHFVDKVRWITKLTYDKNRDLIYFGSSTSLNQFDLKTHVNKKIGGKNSDKLRLINSLLIDKQGRLWVGTWKDGLYRSNPEKTHFTKIDLLPDAEINKNYEGITDILIDDLGIIWITTTHGGVVRLTENRGIYKVANSHRENIGFTDNNINSIFVDSHNNQWVGTKNGGLVYKSASDNNYKEITVTKNQLINAFQEINGSMYVGASNGLYIFPLNDPNKKHQLFGSTRFRKIKSIYHDQSTKSIWFGLQQSGLATIKSDIVFSLDQITFYAPDVRKENKFVSDRVEHIIAGNNNSIWIGSYHGLFRWNTTTNKYQFIDLKSNFDFPSNIILSLYTTPSLDTLFVGSAKGLLVLDNTGEELQFIDFFDQSSGLENDCINAITLDQKGLVWLGLSKGISSIDLSTNTIQNYTKEDGVNVSSINIDAVFNTNDLIYFGGQKGLLVFSPQFLDTKKTIPQLYFSKVFIDNKNISVGDSLHQKIILDKILAFTKEIDLTYREKVIRLDFNTNNYIDQKNITYYYRVKSISDQWINNQHTTSITFTQLPVGENIIEIKGCKNGECGESTQLQINISPAPWQTTTAYVIYVIVVLIIFYGVFSFFIRKEKLENKIKLVNIEKEKEHEITEAKVRFFTNISHEIRTPLTLIHSPLEEILEEEDLPNKYRTKLQIINKNANSLLVLVNQLLDFRKVENNKITLSYQFVSLKKLIENKCWEFQSLIQTAGLKLDFQTKVSENQLYKLDQEKIEIVINNLISNAIKFTPRGKKITVNLEIDEKIKISIRDEGVGIKTEDLDAIFTRYYQGSTKELTEQRGTGIGLSLSKNIINLHDGEIYVESTENEGSTFIIELPIIETKESEVENKIEDRPINKNNTLLLVDDNHDILQYLESIFTDQYHILTATNGKEGLEIMNKQDVDCVISDVMMPVMDGLTFCKEVKGKPELQHIPFLLLTANATTENELESLGLGANDFLRKPFNSKVIKEKVKNLLAYKLQLITFYRSTLNPIQKAEPKIDKPLTEDEKFIQNAVQFIEDNIDNDELNVEVLAHHMAMSQSTIYRKLKALTNNTIVGFIRSVRLKKAAQLILETDDSIKVIAENVGINDVRYFNREFKKQYEVDPSVYKEYQLDDNT</sequence>
<dbReference type="Gene3D" id="3.30.565.10">
    <property type="entry name" value="Histidine kinase-like ATPase, C-terminal domain"/>
    <property type="match status" value="1"/>
</dbReference>
<dbReference type="Pfam" id="PF07494">
    <property type="entry name" value="Reg_prop"/>
    <property type="match status" value="1"/>
</dbReference>
<dbReference type="PRINTS" id="PR00344">
    <property type="entry name" value="BCTRLSENSOR"/>
</dbReference>
<evidence type="ECO:0000256" key="10">
    <source>
        <dbReference type="ARBA" id="ARBA00023012"/>
    </source>
</evidence>
<dbReference type="Gene3D" id="2.130.10.10">
    <property type="entry name" value="YVTN repeat-like/Quinoprotein amine dehydrogenase"/>
    <property type="match status" value="2"/>
</dbReference>
<dbReference type="GO" id="GO:0043565">
    <property type="term" value="F:sequence-specific DNA binding"/>
    <property type="evidence" value="ECO:0007669"/>
    <property type="project" value="InterPro"/>
</dbReference>
<dbReference type="Pfam" id="PF00512">
    <property type="entry name" value="HisKA"/>
    <property type="match status" value="1"/>
</dbReference>
<keyword evidence="4" id="KW-1003">Cell membrane</keyword>
<dbReference type="Pfam" id="PF02518">
    <property type="entry name" value="HATPase_c"/>
    <property type="match status" value="1"/>
</dbReference>
<dbReference type="FunFam" id="1.10.287.130:FF:000045">
    <property type="entry name" value="Two-component system sensor histidine kinase/response regulator"/>
    <property type="match status" value="1"/>
</dbReference>
<dbReference type="SMART" id="SM00387">
    <property type="entry name" value="HATPase_c"/>
    <property type="match status" value="1"/>
</dbReference>
<dbReference type="InterPro" id="IPR011006">
    <property type="entry name" value="CheY-like_superfamily"/>
</dbReference>
<dbReference type="SUPFAM" id="SSF63829">
    <property type="entry name" value="Calcium-dependent phosphotriesterase"/>
    <property type="match status" value="3"/>
</dbReference>
<evidence type="ECO:0000256" key="7">
    <source>
        <dbReference type="ARBA" id="ARBA00022741"/>
    </source>
</evidence>
<proteinExistence type="predicted"/>
<dbReference type="SUPFAM" id="SSF52172">
    <property type="entry name" value="CheY-like"/>
    <property type="match status" value="1"/>
</dbReference>
<evidence type="ECO:0000256" key="2">
    <source>
        <dbReference type="ARBA" id="ARBA00004236"/>
    </source>
</evidence>
<dbReference type="SMART" id="SM00448">
    <property type="entry name" value="REC"/>
    <property type="match status" value="1"/>
</dbReference>
<dbReference type="InterPro" id="IPR001789">
    <property type="entry name" value="Sig_transdc_resp-reg_receiver"/>
</dbReference>
<dbReference type="Proteomes" id="UP000585050">
    <property type="component" value="Unassembled WGS sequence"/>
</dbReference>
<dbReference type="GO" id="GO:0000155">
    <property type="term" value="F:phosphorelay sensor kinase activity"/>
    <property type="evidence" value="ECO:0007669"/>
    <property type="project" value="InterPro"/>
</dbReference>
<evidence type="ECO:0000256" key="8">
    <source>
        <dbReference type="ARBA" id="ARBA00022777"/>
    </source>
</evidence>
<dbReference type="InterPro" id="IPR011110">
    <property type="entry name" value="Reg_prop"/>
</dbReference>
<dbReference type="CDD" id="cd00075">
    <property type="entry name" value="HATPase"/>
    <property type="match status" value="1"/>
</dbReference>
<protein>
    <recommendedName>
        <fullName evidence="3">histidine kinase</fullName>
        <ecNumber evidence="3">2.7.13.3</ecNumber>
    </recommendedName>
</protein>
<evidence type="ECO:0000256" key="12">
    <source>
        <dbReference type="ARBA" id="ARBA00023136"/>
    </source>
</evidence>
<dbReference type="InterPro" id="IPR036890">
    <property type="entry name" value="HATPase_C_sf"/>
</dbReference>
<dbReference type="EC" id="2.7.13.3" evidence="3"/>
<dbReference type="FunFam" id="3.30.565.10:FF:000023">
    <property type="entry name" value="PAS domain-containing sensor histidine kinase"/>
    <property type="match status" value="1"/>
</dbReference>
<dbReference type="InterPro" id="IPR009057">
    <property type="entry name" value="Homeodomain-like_sf"/>
</dbReference>
<dbReference type="SMART" id="SM00342">
    <property type="entry name" value="HTH_ARAC"/>
    <property type="match status" value="1"/>
</dbReference>
<dbReference type="PANTHER" id="PTHR43547">
    <property type="entry name" value="TWO-COMPONENT HISTIDINE KINASE"/>
    <property type="match status" value="1"/>
</dbReference>
<evidence type="ECO:0000256" key="5">
    <source>
        <dbReference type="ARBA" id="ARBA00022553"/>
    </source>
</evidence>
<dbReference type="Gene3D" id="1.10.287.130">
    <property type="match status" value="1"/>
</dbReference>
<dbReference type="Gene3D" id="3.40.50.2300">
    <property type="match status" value="1"/>
</dbReference>
<dbReference type="PANTHER" id="PTHR43547:SF2">
    <property type="entry name" value="HYBRID SIGNAL TRANSDUCTION HISTIDINE KINASE C"/>
    <property type="match status" value="1"/>
</dbReference>
<evidence type="ECO:0000256" key="11">
    <source>
        <dbReference type="ARBA" id="ARBA00023015"/>
    </source>
</evidence>
<keyword evidence="13" id="KW-0804">Transcription</keyword>